<dbReference type="InterPro" id="IPR029704">
    <property type="entry name" value="STEEP-like"/>
</dbReference>
<feature type="domain" description="STEEP1" evidence="3">
    <location>
        <begin position="21"/>
        <end position="137"/>
    </location>
</feature>
<dbReference type="PANTHER" id="PTHR46355:SF1">
    <property type="entry name" value="STING ER EXIT PROTEIN"/>
    <property type="match status" value="1"/>
</dbReference>
<evidence type="ECO:0000256" key="1">
    <source>
        <dbReference type="ARBA" id="ARBA00024205"/>
    </source>
</evidence>
<evidence type="ECO:0000256" key="2">
    <source>
        <dbReference type="SAM" id="MobiDB-lite"/>
    </source>
</evidence>
<evidence type="ECO:0000313" key="5">
    <source>
        <dbReference type="Proteomes" id="UP000279236"/>
    </source>
</evidence>
<sequence length="166" mass="18066">MPKVFTRAIVSSSDQASATQSSRAVLRSYYCLCGDFLLVIQGKLDRLPRRKTDGAYIIRSQPGAKAPARKFKLNAQPGQRVTVKRKGSDNLEIRQPFVCSRCKTPVAYQVPPPPAGSGPFVYIIKGAMTELQGRVPPDAFEGEAELEKEAAAEEKKKNAAAAADKK</sequence>
<comment type="caution">
    <text evidence="4">The sequence shown here is derived from an EMBL/GenBank/DDBJ whole genome shotgun (WGS) entry which is preliminary data.</text>
</comment>
<dbReference type="OrthoDB" id="418131at2759"/>
<dbReference type="GeneID" id="39585323"/>
<feature type="region of interest" description="Disordered" evidence="2">
    <location>
        <begin position="141"/>
        <end position="166"/>
    </location>
</feature>
<protein>
    <recommendedName>
        <fullName evidence="3">STEEP1 domain-containing protein</fullName>
    </recommendedName>
</protein>
<dbReference type="PANTHER" id="PTHR46355">
    <property type="entry name" value="UPF0428 PROTEIN CXORF56"/>
    <property type="match status" value="1"/>
</dbReference>
<evidence type="ECO:0000313" key="4">
    <source>
        <dbReference type="EMBL" id="RSH88248.1"/>
    </source>
</evidence>
<dbReference type="AlphaFoldDB" id="A0A427YAZ1"/>
<comment type="similarity">
    <text evidence="1">Belongs to the STEEP1 family.</text>
</comment>
<gene>
    <name evidence="4" type="ORF">EHS24_000780</name>
</gene>
<name>A0A427YAZ1_9TREE</name>
<accession>A0A427YAZ1</accession>
<dbReference type="EMBL" id="RSCE01000001">
    <property type="protein sequence ID" value="RSH88248.1"/>
    <property type="molecule type" value="Genomic_DNA"/>
</dbReference>
<reference evidence="4 5" key="1">
    <citation type="submission" date="2018-11" db="EMBL/GenBank/DDBJ databases">
        <title>Genome sequence of Apiotrichum porosum DSM 27194.</title>
        <authorList>
            <person name="Aliyu H."/>
            <person name="Gorte O."/>
            <person name="Ochsenreither K."/>
        </authorList>
    </citation>
    <scope>NUCLEOTIDE SEQUENCE [LARGE SCALE GENOMIC DNA]</scope>
    <source>
        <strain evidence="4 5">DSM 27194</strain>
    </source>
</reference>
<dbReference type="GO" id="GO:0090158">
    <property type="term" value="P:endoplasmic reticulum membrane organization"/>
    <property type="evidence" value="ECO:0007669"/>
    <property type="project" value="TreeGrafter"/>
</dbReference>
<organism evidence="4 5">
    <name type="scientific">Apiotrichum porosum</name>
    <dbReference type="NCBI Taxonomy" id="105984"/>
    <lineage>
        <taxon>Eukaryota</taxon>
        <taxon>Fungi</taxon>
        <taxon>Dikarya</taxon>
        <taxon>Basidiomycota</taxon>
        <taxon>Agaricomycotina</taxon>
        <taxon>Tremellomycetes</taxon>
        <taxon>Trichosporonales</taxon>
        <taxon>Trichosporonaceae</taxon>
        <taxon>Apiotrichum</taxon>
    </lineage>
</organism>
<dbReference type="InterPro" id="IPR057965">
    <property type="entry name" value="STEEP1_dom"/>
</dbReference>
<keyword evidence="5" id="KW-1185">Reference proteome</keyword>
<dbReference type="GO" id="GO:0005737">
    <property type="term" value="C:cytoplasm"/>
    <property type="evidence" value="ECO:0007669"/>
    <property type="project" value="GOC"/>
</dbReference>
<dbReference type="Proteomes" id="UP000279236">
    <property type="component" value="Unassembled WGS sequence"/>
</dbReference>
<dbReference type="RefSeq" id="XP_028480456.1">
    <property type="nucleotide sequence ID" value="XM_028616599.1"/>
</dbReference>
<evidence type="ECO:0000259" key="3">
    <source>
        <dbReference type="Pfam" id="PF25809"/>
    </source>
</evidence>
<proteinExistence type="inferred from homology"/>
<dbReference type="GO" id="GO:0006888">
    <property type="term" value="P:endoplasmic reticulum to Golgi vesicle-mediated transport"/>
    <property type="evidence" value="ECO:0007669"/>
    <property type="project" value="TreeGrafter"/>
</dbReference>
<dbReference type="Pfam" id="PF25809">
    <property type="entry name" value="STEEP1"/>
    <property type="match status" value="1"/>
</dbReference>
<feature type="compositionally biased region" description="Basic and acidic residues" evidence="2">
    <location>
        <begin position="145"/>
        <end position="166"/>
    </location>
</feature>
<dbReference type="STRING" id="105984.A0A427YAZ1"/>